<dbReference type="AlphaFoldDB" id="A0A8S0XP72"/>
<feature type="domain" description="BAG" evidence="1">
    <location>
        <begin position="87"/>
        <end position="173"/>
    </location>
</feature>
<dbReference type="InterPro" id="IPR036533">
    <property type="entry name" value="BAG_dom_sf"/>
</dbReference>
<dbReference type="SUPFAM" id="SSF54236">
    <property type="entry name" value="Ubiquitin-like"/>
    <property type="match status" value="1"/>
</dbReference>
<dbReference type="Gene3D" id="1.20.58.120">
    <property type="entry name" value="BAG domain"/>
    <property type="match status" value="1"/>
</dbReference>
<evidence type="ECO:0000259" key="1">
    <source>
        <dbReference type="PROSITE" id="PS51035"/>
    </source>
</evidence>
<dbReference type="PROSITE" id="PS51035">
    <property type="entry name" value="BAG"/>
    <property type="match status" value="1"/>
</dbReference>
<dbReference type="Pfam" id="PF02179">
    <property type="entry name" value="BAG"/>
    <property type="match status" value="1"/>
</dbReference>
<dbReference type="Proteomes" id="UP000467700">
    <property type="component" value="Unassembled WGS sequence"/>
</dbReference>
<accession>A0A8S0XP72</accession>
<dbReference type="InterPro" id="IPR029071">
    <property type="entry name" value="Ubiquitin-like_domsf"/>
</dbReference>
<dbReference type="GO" id="GO:0051087">
    <property type="term" value="F:protein-folding chaperone binding"/>
    <property type="evidence" value="ECO:0007669"/>
    <property type="project" value="InterPro"/>
</dbReference>
<dbReference type="InterPro" id="IPR003103">
    <property type="entry name" value="BAG_domain"/>
</dbReference>
<comment type="caution">
    <text evidence="2">The sequence shown here is derived from an EMBL/GenBank/DDBJ whole genome shotgun (WGS) entry which is preliminary data.</text>
</comment>
<reference evidence="2 3" key="1">
    <citation type="submission" date="2020-01" db="EMBL/GenBank/DDBJ databases">
        <authorList>
            <person name="Gupta K D."/>
        </authorList>
    </citation>
    <scope>NUCLEOTIDE SEQUENCE [LARGE SCALE GENOMIC DNA]</scope>
</reference>
<evidence type="ECO:0000313" key="3">
    <source>
        <dbReference type="Proteomes" id="UP000467700"/>
    </source>
</evidence>
<dbReference type="EMBL" id="CACVBS010000034">
    <property type="protein sequence ID" value="CAA7261707.1"/>
    <property type="molecule type" value="Genomic_DNA"/>
</dbReference>
<keyword evidence="3" id="KW-1185">Reference proteome</keyword>
<sequence>MPVTVHWGRDRFCFDLPPPDTKLAAIRNSIAAYTQLAPAAFAIVHDGAVCADDNAPISVYHLRPNSALAIVANTEAPAPFKNTEHAQIAAIQAELNTVNTALRPAHHQFIADLAHQPRASLTKEHLRLSELLLQALLRFDAIVPERDWATARAHRKAAVKDLQSLLDQLDSAWAASA</sequence>
<dbReference type="SUPFAM" id="SSF63491">
    <property type="entry name" value="BAG domain"/>
    <property type="match status" value="1"/>
</dbReference>
<proteinExistence type="predicted"/>
<name>A0A8S0XP72_CYCAE</name>
<evidence type="ECO:0000313" key="2">
    <source>
        <dbReference type="EMBL" id="CAA7261707.1"/>
    </source>
</evidence>
<organism evidence="2 3">
    <name type="scientific">Cyclocybe aegerita</name>
    <name type="common">Black poplar mushroom</name>
    <name type="synonym">Agrocybe aegerita</name>
    <dbReference type="NCBI Taxonomy" id="1973307"/>
    <lineage>
        <taxon>Eukaryota</taxon>
        <taxon>Fungi</taxon>
        <taxon>Dikarya</taxon>
        <taxon>Basidiomycota</taxon>
        <taxon>Agaricomycotina</taxon>
        <taxon>Agaricomycetes</taxon>
        <taxon>Agaricomycetidae</taxon>
        <taxon>Agaricales</taxon>
        <taxon>Agaricineae</taxon>
        <taxon>Bolbitiaceae</taxon>
        <taxon>Cyclocybe</taxon>
    </lineage>
</organism>
<protein>
    <recommendedName>
        <fullName evidence="1">BAG domain-containing protein</fullName>
    </recommendedName>
</protein>
<dbReference type="OrthoDB" id="417450at2759"/>
<gene>
    <name evidence="2" type="ORF">AAE3_LOCUS3882</name>
</gene>
<dbReference type="SMART" id="SM00264">
    <property type="entry name" value="BAG"/>
    <property type="match status" value="1"/>
</dbReference>